<accession>A0ABR2FUS4</accession>
<reference evidence="1 2" key="1">
    <citation type="journal article" date="2024" name="G3 (Bethesda)">
        <title>Genome assembly of Hibiscus sabdariffa L. provides insights into metabolisms of medicinal natural products.</title>
        <authorList>
            <person name="Kim T."/>
        </authorList>
    </citation>
    <scope>NUCLEOTIDE SEQUENCE [LARGE SCALE GENOMIC DNA]</scope>
    <source>
        <strain evidence="1">TK-2024</strain>
        <tissue evidence="1">Old leaves</tissue>
    </source>
</reference>
<dbReference type="EMBL" id="JBBPBM010000004">
    <property type="protein sequence ID" value="KAK8587903.1"/>
    <property type="molecule type" value="Genomic_DNA"/>
</dbReference>
<sequence>MNIEGETFTWAMFLFDYICIRRLVHDLRFPVGTIWAKPKVPPPPPNISVFSCEPPFIRLDKVGDGRAEPAVVENYDGLKSECISQTSQPMRMQPCSNFLNPLDGVNEKDNQFISSFLFLSLSVRDFEQSTGPNHKTIIAQKNEAHKFCPKVVDVHGDLATDYLSKCILVWSRLHCVSLFEEANAFIGTWRNKNAQNLSLYKTTTSSHIISVTLF</sequence>
<proteinExistence type="predicted"/>
<evidence type="ECO:0000313" key="2">
    <source>
        <dbReference type="Proteomes" id="UP001472677"/>
    </source>
</evidence>
<keyword evidence="2" id="KW-1185">Reference proteome</keyword>
<organism evidence="1 2">
    <name type="scientific">Hibiscus sabdariffa</name>
    <name type="common">roselle</name>
    <dbReference type="NCBI Taxonomy" id="183260"/>
    <lineage>
        <taxon>Eukaryota</taxon>
        <taxon>Viridiplantae</taxon>
        <taxon>Streptophyta</taxon>
        <taxon>Embryophyta</taxon>
        <taxon>Tracheophyta</taxon>
        <taxon>Spermatophyta</taxon>
        <taxon>Magnoliopsida</taxon>
        <taxon>eudicotyledons</taxon>
        <taxon>Gunneridae</taxon>
        <taxon>Pentapetalae</taxon>
        <taxon>rosids</taxon>
        <taxon>malvids</taxon>
        <taxon>Malvales</taxon>
        <taxon>Malvaceae</taxon>
        <taxon>Malvoideae</taxon>
        <taxon>Hibiscus</taxon>
    </lineage>
</organism>
<name>A0ABR2FUS4_9ROSI</name>
<comment type="caution">
    <text evidence="1">The sequence shown here is derived from an EMBL/GenBank/DDBJ whole genome shotgun (WGS) entry which is preliminary data.</text>
</comment>
<evidence type="ECO:0000313" key="1">
    <source>
        <dbReference type="EMBL" id="KAK8587903.1"/>
    </source>
</evidence>
<gene>
    <name evidence="1" type="ORF">V6N12_022369</name>
</gene>
<protein>
    <submittedName>
        <fullName evidence="1">Uncharacterized protein</fullName>
    </submittedName>
</protein>
<dbReference type="Proteomes" id="UP001472677">
    <property type="component" value="Unassembled WGS sequence"/>
</dbReference>